<feature type="domain" description="Acyl-CoA dehydrogenase/oxidase N-terminal" evidence="15">
    <location>
        <begin position="29"/>
        <end position="123"/>
    </location>
</feature>
<dbReference type="InterPro" id="IPR036250">
    <property type="entry name" value="AcylCo_DH-like_C"/>
</dbReference>
<protein>
    <recommendedName>
        <fullName evidence="10">Dibenzothiophene monooxygenase</fullName>
        <ecNumber evidence="9">1.14.14.21</ecNumber>
    </recommendedName>
</protein>
<dbReference type="Gene3D" id="2.40.110.10">
    <property type="entry name" value="Butyryl-CoA Dehydrogenase, subunit A, domain 2"/>
    <property type="match status" value="1"/>
</dbReference>
<dbReference type="GO" id="GO:0004497">
    <property type="term" value="F:monooxygenase activity"/>
    <property type="evidence" value="ECO:0007669"/>
    <property type="project" value="UniProtKB-KW"/>
</dbReference>
<dbReference type="SUPFAM" id="SSF56645">
    <property type="entry name" value="Acyl-CoA dehydrogenase NM domain-like"/>
    <property type="match status" value="1"/>
</dbReference>
<evidence type="ECO:0000313" key="18">
    <source>
        <dbReference type="Proteomes" id="UP000181917"/>
    </source>
</evidence>
<dbReference type="KEGG" id="acry:AC20117_08420"/>
<evidence type="ECO:0000259" key="15">
    <source>
        <dbReference type="Pfam" id="PF02771"/>
    </source>
</evidence>
<dbReference type="GO" id="GO:0050660">
    <property type="term" value="F:flavin adenine dinucleotide binding"/>
    <property type="evidence" value="ECO:0007669"/>
    <property type="project" value="InterPro"/>
</dbReference>
<dbReference type="GO" id="GO:0006552">
    <property type="term" value="P:L-leucine catabolic process"/>
    <property type="evidence" value="ECO:0007669"/>
    <property type="project" value="TreeGrafter"/>
</dbReference>
<feature type="domain" description="Acyl-CoA dehydrogenase C-terminal" evidence="16">
    <location>
        <begin position="243"/>
        <end position="377"/>
    </location>
</feature>
<organism evidence="17 18">
    <name type="scientific">Crystallibacter crystallopoietes</name>
    <dbReference type="NCBI Taxonomy" id="37928"/>
    <lineage>
        <taxon>Bacteria</taxon>
        <taxon>Bacillati</taxon>
        <taxon>Actinomycetota</taxon>
        <taxon>Actinomycetes</taxon>
        <taxon>Micrococcales</taxon>
        <taxon>Micrococcaceae</taxon>
        <taxon>Crystallibacter</taxon>
    </lineage>
</organism>
<dbReference type="Gene3D" id="1.20.140.10">
    <property type="entry name" value="Butyryl-CoA Dehydrogenase, subunit A, domain 3"/>
    <property type="match status" value="1"/>
</dbReference>
<keyword evidence="6" id="KW-0503">Monooxygenase</keyword>
<dbReference type="SUPFAM" id="SSF47203">
    <property type="entry name" value="Acyl-CoA dehydrogenase C-terminal domain-like"/>
    <property type="match status" value="1"/>
</dbReference>
<keyword evidence="2" id="KW-0285">Flavoprotein</keyword>
<keyword evidence="18" id="KW-1185">Reference proteome</keyword>
<dbReference type="Pfam" id="PF08028">
    <property type="entry name" value="Acyl-CoA_dh_2"/>
    <property type="match status" value="1"/>
</dbReference>
<evidence type="ECO:0000256" key="11">
    <source>
        <dbReference type="ARBA" id="ARBA00047859"/>
    </source>
</evidence>
<accession>A0A1H1C8A4</accession>
<dbReference type="PANTHER" id="PTHR43884">
    <property type="entry name" value="ACYL-COA DEHYDROGENASE"/>
    <property type="match status" value="1"/>
</dbReference>
<dbReference type="AlphaFoldDB" id="A0A1H1C8A4"/>
<evidence type="ECO:0000256" key="2">
    <source>
        <dbReference type="ARBA" id="ARBA00022630"/>
    </source>
</evidence>
<reference evidence="17 18" key="1">
    <citation type="submission" date="2016-10" db="EMBL/GenBank/DDBJ databases">
        <authorList>
            <person name="de Groot N.N."/>
        </authorList>
    </citation>
    <scope>NUCLEOTIDE SEQUENCE [LARGE SCALE GENOMIC DNA]</scope>
    <source>
        <strain evidence="17 18">DSM 20117</strain>
    </source>
</reference>
<dbReference type="InterPro" id="IPR013107">
    <property type="entry name" value="Acyl-CoA_DH_C"/>
</dbReference>
<evidence type="ECO:0000256" key="10">
    <source>
        <dbReference type="ARBA" id="ARBA00034345"/>
    </source>
</evidence>
<dbReference type="InterPro" id="IPR009100">
    <property type="entry name" value="AcylCoA_DH/oxidase_NM_dom_sf"/>
</dbReference>
<feature type="domain" description="Acyl-CoA oxidase/dehydrogenase middle" evidence="14">
    <location>
        <begin position="133"/>
        <end position="216"/>
    </location>
</feature>
<evidence type="ECO:0000259" key="16">
    <source>
        <dbReference type="Pfam" id="PF08028"/>
    </source>
</evidence>
<keyword evidence="3" id="KW-0288">FMN</keyword>
<evidence type="ECO:0000259" key="14">
    <source>
        <dbReference type="Pfam" id="PF02770"/>
    </source>
</evidence>
<dbReference type="InterPro" id="IPR006091">
    <property type="entry name" value="Acyl-CoA_Oxase/DH_mid-dom"/>
</dbReference>
<dbReference type="Proteomes" id="UP000181917">
    <property type="component" value="Unassembled WGS sequence"/>
</dbReference>
<comment type="catalytic activity">
    <reaction evidence="11">
        <text>dibenzothiophene + FMNH2 + O2 = dibenzothiophene 5-oxide + FMN + H2O + H(+)</text>
        <dbReference type="Rhea" id="RHEA:49076"/>
        <dbReference type="ChEBI" id="CHEBI:15377"/>
        <dbReference type="ChEBI" id="CHEBI:15378"/>
        <dbReference type="ChEBI" id="CHEBI:15379"/>
        <dbReference type="ChEBI" id="CHEBI:23681"/>
        <dbReference type="ChEBI" id="CHEBI:23683"/>
        <dbReference type="ChEBI" id="CHEBI:57618"/>
        <dbReference type="ChEBI" id="CHEBI:58210"/>
    </reaction>
</comment>
<dbReference type="PIRSF" id="PIRSF016578">
    <property type="entry name" value="HsaA"/>
    <property type="match status" value="1"/>
</dbReference>
<comment type="similarity">
    <text evidence="8">Belongs to the DszC flavin monooxygenase family.</text>
</comment>
<comment type="subcellular location">
    <subcellularLocation>
        <location evidence="1">Cytoplasm</location>
    </subcellularLocation>
</comment>
<evidence type="ECO:0000256" key="1">
    <source>
        <dbReference type="ARBA" id="ARBA00004496"/>
    </source>
</evidence>
<dbReference type="Pfam" id="PF02770">
    <property type="entry name" value="Acyl-CoA_dh_M"/>
    <property type="match status" value="1"/>
</dbReference>
<comment type="catalytic activity">
    <reaction evidence="13">
        <text>dibenzothiophene + 2 FMNH2 + 2 O2 = dibenzothiophene 5,5-dioxide + 2 FMN + 2 H2O + 2 H(+)</text>
        <dbReference type="Rhea" id="RHEA:49072"/>
        <dbReference type="ChEBI" id="CHEBI:15377"/>
        <dbReference type="ChEBI" id="CHEBI:15378"/>
        <dbReference type="ChEBI" id="CHEBI:15379"/>
        <dbReference type="ChEBI" id="CHEBI:23681"/>
        <dbReference type="ChEBI" id="CHEBI:57618"/>
        <dbReference type="ChEBI" id="CHEBI:58210"/>
        <dbReference type="ChEBI" id="CHEBI:90356"/>
        <dbReference type="EC" id="1.14.14.21"/>
    </reaction>
</comment>
<evidence type="ECO:0000256" key="5">
    <source>
        <dbReference type="ARBA" id="ARBA00023002"/>
    </source>
</evidence>
<dbReference type="STRING" id="37928.SAMN04489742_1789"/>
<comment type="catalytic activity">
    <reaction evidence="12">
        <text>dibenzothiophene 5-oxide + FMNH2 + O2 = dibenzothiophene 5,5-dioxide + FMN + H2O + H(+)</text>
        <dbReference type="Rhea" id="RHEA:49080"/>
        <dbReference type="ChEBI" id="CHEBI:15377"/>
        <dbReference type="ChEBI" id="CHEBI:15378"/>
        <dbReference type="ChEBI" id="CHEBI:15379"/>
        <dbReference type="ChEBI" id="CHEBI:23683"/>
        <dbReference type="ChEBI" id="CHEBI:57618"/>
        <dbReference type="ChEBI" id="CHEBI:58210"/>
        <dbReference type="ChEBI" id="CHEBI:90356"/>
    </reaction>
</comment>
<name>A0A1H1C8A4_9MICC</name>
<evidence type="ECO:0000256" key="3">
    <source>
        <dbReference type="ARBA" id="ARBA00022643"/>
    </source>
</evidence>
<dbReference type="PANTHER" id="PTHR43884:SF12">
    <property type="entry name" value="ISOVALERYL-COA DEHYDROGENASE, MITOCHONDRIAL-RELATED"/>
    <property type="match status" value="1"/>
</dbReference>
<evidence type="ECO:0000256" key="9">
    <source>
        <dbReference type="ARBA" id="ARBA00034328"/>
    </source>
</evidence>
<dbReference type="EMBL" id="FNKH01000002">
    <property type="protein sequence ID" value="SDQ60300.1"/>
    <property type="molecule type" value="Genomic_DNA"/>
</dbReference>
<keyword evidence="4" id="KW-0547">Nucleotide-binding</keyword>
<dbReference type="OrthoDB" id="571684at2"/>
<dbReference type="InterPro" id="IPR037069">
    <property type="entry name" value="AcylCoA_DH/ox_N_sf"/>
</dbReference>
<evidence type="ECO:0000256" key="6">
    <source>
        <dbReference type="ARBA" id="ARBA00023033"/>
    </source>
</evidence>
<evidence type="ECO:0000256" key="7">
    <source>
        <dbReference type="ARBA" id="ARBA00034307"/>
    </source>
</evidence>
<dbReference type="Gene3D" id="1.10.540.10">
    <property type="entry name" value="Acyl-CoA dehydrogenase/oxidase, N-terminal domain"/>
    <property type="match status" value="1"/>
</dbReference>
<sequence>MTETIANERTETAEATYERLAGRFRPVFERIAQGALDRELNRILPFEQVAWLNAAGFGKLRVPVEHGGDGVSFEHFFRLLIELAAADSSVAHLYRSHFAFVETVGLEGEAFARRWYPRIVAGEIFGNAATEKAGNALGTTNTKLVRDGGRWLLNGEKYYTTGSIFAEWIAVMASTDGIEGRQYAVVNTKQAGVEIVDDWDGFGQQLTGTGTTYFRDAAVEPADVIERKPSSTHEPAFFQLVLLAVLAGIGNAALADAKILVRNRKRTFNTGTGELFRNDPLILQLVGQLSAKVFAAESVVLTAARELDAAADKSLPLDDVQRYVRGEAAVEKAQIVVPELVLEATGQLFDVTGASATSKGKALDRHWRNARTVATHNPTVFKARTIGDYEVNGTTPEGLHSIGDAPSKS</sequence>
<proteinExistence type="inferred from homology"/>
<gene>
    <name evidence="17" type="ORF">SAMN04489742_1789</name>
</gene>
<dbReference type="EC" id="1.14.14.21" evidence="9"/>
<dbReference type="GO" id="GO:0008470">
    <property type="term" value="F:3-methylbutanoyl-CoA dehydrogenase activity"/>
    <property type="evidence" value="ECO:0007669"/>
    <property type="project" value="TreeGrafter"/>
</dbReference>
<dbReference type="InterPro" id="IPR046373">
    <property type="entry name" value="Acyl-CoA_Oxase/DH_mid-dom_sf"/>
</dbReference>
<evidence type="ECO:0000256" key="13">
    <source>
        <dbReference type="ARBA" id="ARBA00049456"/>
    </source>
</evidence>
<keyword evidence="5" id="KW-0560">Oxidoreductase</keyword>
<comment type="pathway">
    <text evidence="7">Sulfur metabolism; dibenzothiophene degradation.</text>
</comment>
<dbReference type="RefSeq" id="WP_074700114.1">
    <property type="nucleotide sequence ID" value="NZ_CP018863.1"/>
</dbReference>
<evidence type="ECO:0000313" key="17">
    <source>
        <dbReference type="EMBL" id="SDQ60300.1"/>
    </source>
</evidence>
<dbReference type="InterPro" id="IPR013786">
    <property type="entry name" value="AcylCoA_DH/ox_N"/>
</dbReference>
<dbReference type="GO" id="GO:0005737">
    <property type="term" value="C:cytoplasm"/>
    <property type="evidence" value="ECO:0007669"/>
    <property type="project" value="UniProtKB-SubCell"/>
</dbReference>
<evidence type="ECO:0000256" key="4">
    <source>
        <dbReference type="ARBA" id="ARBA00022741"/>
    </source>
</evidence>
<dbReference type="Pfam" id="PF02771">
    <property type="entry name" value="Acyl-CoA_dh_N"/>
    <property type="match status" value="1"/>
</dbReference>
<evidence type="ECO:0000256" key="8">
    <source>
        <dbReference type="ARBA" id="ARBA00034317"/>
    </source>
</evidence>
<evidence type="ECO:0000256" key="12">
    <source>
        <dbReference type="ARBA" id="ARBA00048445"/>
    </source>
</evidence>